<organism evidence="2 3">
    <name type="scientific">Pantoea rwandensis</name>
    <dbReference type="NCBI Taxonomy" id="1076550"/>
    <lineage>
        <taxon>Bacteria</taxon>
        <taxon>Pseudomonadati</taxon>
        <taxon>Pseudomonadota</taxon>
        <taxon>Gammaproteobacteria</taxon>
        <taxon>Enterobacterales</taxon>
        <taxon>Erwiniaceae</taxon>
        <taxon>Pantoea</taxon>
    </lineage>
</organism>
<name>A0ABM5RE62_9GAMM</name>
<keyword evidence="3" id="KW-1185">Reference proteome</keyword>
<accession>A0ABM5RE62</accession>
<dbReference type="Proteomes" id="UP000029495">
    <property type="component" value="Chromosome"/>
</dbReference>
<gene>
    <name evidence="2" type="ORF">LH22_01715</name>
</gene>
<sequence length="258" mass="26152">MKNYDDLQRFKEKTKTLDIAFKDMSGQSQEADHSQWAIIRQLATDNEPELGSGQRIDLPQPQPIRGDEFSAPAAAPAAISPAASTSRGSILDSLAATAPAEPAPAAPPAGVSSLFPPAPAAKPAPSVISQAPKATHVERQATTSLFPPPPAKPAAAPLSASAPIAAVPAATPAPAPVANPAPAPLAAPIAATSAEAPQAASTFSAPASTFAAPVEPARPAASAPSRFGALFRSRATEPANLSKETPLKPLLEKIALCR</sequence>
<dbReference type="EMBL" id="CP009454">
    <property type="protein sequence ID" value="AIR84237.1"/>
    <property type="molecule type" value="Genomic_DNA"/>
</dbReference>
<evidence type="ECO:0000313" key="2">
    <source>
        <dbReference type="EMBL" id="AIR84237.1"/>
    </source>
</evidence>
<evidence type="ECO:0000313" key="3">
    <source>
        <dbReference type="Proteomes" id="UP000029495"/>
    </source>
</evidence>
<evidence type="ECO:0008006" key="4">
    <source>
        <dbReference type="Google" id="ProtNLM"/>
    </source>
</evidence>
<dbReference type="RefSeq" id="WP_038643843.1">
    <property type="nucleotide sequence ID" value="NZ_CP009454.1"/>
</dbReference>
<reference evidence="2 3" key="1">
    <citation type="submission" date="2014-09" db="EMBL/GenBank/DDBJ databases">
        <authorList>
            <person name="Chan K.-G."/>
        </authorList>
    </citation>
    <scope>NUCLEOTIDE SEQUENCE [LARGE SCALE GENOMIC DNA]</scope>
    <source>
        <strain evidence="2 3">ND04</strain>
    </source>
</reference>
<dbReference type="Pfam" id="PF17037">
    <property type="entry name" value="CBP_BcsO"/>
    <property type="match status" value="1"/>
</dbReference>
<dbReference type="InterPro" id="IPR031484">
    <property type="entry name" value="CBP_BcsO"/>
</dbReference>
<proteinExistence type="predicted"/>
<feature type="region of interest" description="Disordered" evidence="1">
    <location>
        <begin position="41"/>
        <end position="157"/>
    </location>
</feature>
<protein>
    <recommendedName>
        <fullName evidence="4">Cellulose biosynthesis protein BcsO</fullName>
    </recommendedName>
</protein>
<evidence type="ECO:0000256" key="1">
    <source>
        <dbReference type="SAM" id="MobiDB-lite"/>
    </source>
</evidence>
<feature type="compositionally biased region" description="Low complexity" evidence="1">
    <location>
        <begin position="70"/>
        <end position="84"/>
    </location>
</feature>